<dbReference type="HOGENOM" id="CLU_2022672_0_0_9"/>
<name>L1QH26_9CLOT</name>
<comment type="caution">
    <text evidence="2">The sequence shown here is derived from an EMBL/GenBank/DDBJ whole genome shotgun (WGS) entry which is preliminary data.</text>
</comment>
<evidence type="ECO:0000256" key="1">
    <source>
        <dbReference type="SAM" id="Phobius"/>
    </source>
</evidence>
<protein>
    <submittedName>
        <fullName evidence="2">Uncharacterized protein</fullName>
    </submittedName>
</protein>
<keyword evidence="1" id="KW-0472">Membrane</keyword>
<dbReference type="EMBL" id="AMEZ01000048">
    <property type="protein sequence ID" value="EKY26985.1"/>
    <property type="molecule type" value="Genomic_DNA"/>
</dbReference>
<keyword evidence="1" id="KW-0812">Transmembrane</keyword>
<proteinExistence type="predicted"/>
<dbReference type="Proteomes" id="UP000010420">
    <property type="component" value="Unassembled WGS sequence"/>
</dbReference>
<keyword evidence="1" id="KW-1133">Transmembrane helix</keyword>
<feature type="transmembrane region" description="Helical" evidence="1">
    <location>
        <begin position="7"/>
        <end position="29"/>
    </location>
</feature>
<reference evidence="2 3" key="1">
    <citation type="submission" date="2012-05" db="EMBL/GenBank/DDBJ databases">
        <authorList>
            <person name="Weinstock G."/>
            <person name="Sodergren E."/>
            <person name="Lobos E.A."/>
            <person name="Fulton L."/>
            <person name="Fulton R."/>
            <person name="Courtney L."/>
            <person name="Fronick C."/>
            <person name="O'Laughlin M."/>
            <person name="Godfrey J."/>
            <person name="Wilson R.M."/>
            <person name="Miner T."/>
            <person name="Farmer C."/>
            <person name="Delehaunty K."/>
            <person name="Cordes M."/>
            <person name="Minx P."/>
            <person name="Tomlinson C."/>
            <person name="Chen J."/>
            <person name="Wollam A."/>
            <person name="Pepin K.H."/>
            <person name="Bhonagiri V."/>
            <person name="Zhang X."/>
            <person name="Suruliraj S."/>
            <person name="Warren W."/>
            <person name="Mitreva M."/>
            <person name="Mardis E.R."/>
            <person name="Wilson R.K."/>
        </authorList>
    </citation>
    <scope>NUCLEOTIDE SEQUENCE [LARGE SCALE GENOMIC DNA]</scope>
    <source>
        <strain evidence="2 3">DSM 1785</strain>
    </source>
</reference>
<accession>L1QH26</accession>
<organism evidence="2 3">
    <name type="scientific">Clostridium celatum DSM 1785</name>
    <dbReference type="NCBI Taxonomy" id="545697"/>
    <lineage>
        <taxon>Bacteria</taxon>
        <taxon>Bacillati</taxon>
        <taxon>Bacillota</taxon>
        <taxon>Clostridia</taxon>
        <taxon>Eubacteriales</taxon>
        <taxon>Clostridiaceae</taxon>
        <taxon>Clostridium</taxon>
    </lineage>
</organism>
<dbReference type="AlphaFoldDB" id="L1QH26"/>
<dbReference type="STRING" id="545697.HMPREF0216_01588"/>
<gene>
    <name evidence="2" type="ORF">HMPREF0216_01588</name>
</gene>
<dbReference type="PATRIC" id="fig|545697.3.peg.1564"/>
<keyword evidence="3" id="KW-1185">Reference proteome</keyword>
<dbReference type="RefSeq" id="WP_005213048.1">
    <property type="nucleotide sequence ID" value="NZ_KB291640.1"/>
</dbReference>
<evidence type="ECO:0000313" key="2">
    <source>
        <dbReference type="EMBL" id="EKY26985.1"/>
    </source>
</evidence>
<sequence>MISNLKFHLGVNITIAILTIIQFAIYIPLNFKNVEIYDNDMQVISNNKVEAFSTIRNELENIYSLKIINMKKENDKWNVRISVEGSKEEILRIVNKMVEFQIYNYNIDGKEGNLILTLDLYR</sequence>
<dbReference type="eggNOG" id="ENOG503286P">
    <property type="taxonomic scope" value="Bacteria"/>
</dbReference>
<evidence type="ECO:0000313" key="3">
    <source>
        <dbReference type="Proteomes" id="UP000010420"/>
    </source>
</evidence>